<dbReference type="Proteomes" id="UP001595974">
    <property type="component" value="Unassembled WGS sequence"/>
</dbReference>
<dbReference type="SMART" id="SM00342">
    <property type="entry name" value="HTH_ARAC"/>
    <property type="match status" value="1"/>
</dbReference>
<keyword evidence="2" id="KW-0238">DNA-binding</keyword>
<dbReference type="InterPro" id="IPR050204">
    <property type="entry name" value="AraC_XylS_family_regulators"/>
</dbReference>
<dbReference type="Pfam" id="PF14525">
    <property type="entry name" value="AraC_binding_2"/>
    <property type="match status" value="1"/>
</dbReference>
<dbReference type="PROSITE" id="PS01124">
    <property type="entry name" value="HTH_ARAC_FAMILY_2"/>
    <property type="match status" value="1"/>
</dbReference>
<sequence length="339" mass="37664">MAGICGPHHLESRRSGSLGFVHDAVRLPTLGTVLGQIRYGSDVTIGIDRDVQLDGYSLSLPLEGSQILRSRGEKHRSDAGGGVVVSPFADQELDISADCRKLQVVIRRPAAQEVLEKLLERPAAEPLAFDPRMDMRRGEVAAWWRMAAHLFDDWHATKQLYRQPGIAPGLEFLLIKGLLLAQPNNYSRELADGQDPDCPEYVRRACRFIRDNARRDLRLEDIEAIARVSRQRLYESLRSWTGFTPMAYLKRCRLEGARAALLAALPGASVSTVALDWGFNHFGRFAREYRTRYGEAPSETLCKRGTPRPCPVSRDDGAASPTAIRRTGACTPGRSARDG</sequence>
<comment type="caution">
    <text evidence="6">The sequence shown here is derived from an EMBL/GenBank/DDBJ whole genome shotgun (WGS) entry which is preliminary data.</text>
</comment>
<evidence type="ECO:0000256" key="4">
    <source>
        <dbReference type="SAM" id="MobiDB-lite"/>
    </source>
</evidence>
<dbReference type="InterPro" id="IPR018060">
    <property type="entry name" value="HTH_AraC"/>
</dbReference>
<evidence type="ECO:0000256" key="3">
    <source>
        <dbReference type="ARBA" id="ARBA00023163"/>
    </source>
</evidence>
<evidence type="ECO:0000256" key="2">
    <source>
        <dbReference type="ARBA" id="ARBA00023125"/>
    </source>
</evidence>
<dbReference type="PROSITE" id="PS00041">
    <property type="entry name" value="HTH_ARAC_FAMILY_1"/>
    <property type="match status" value="1"/>
</dbReference>
<gene>
    <name evidence="6" type="ORF">ACFPTN_10375</name>
</gene>
<proteinExistence type="predicted"/>
<name>A0ABW1AR90_9RHOO</name>
<organism evidence="6 7">
    <name type="scientific">Thauera sinica</name>
    <dbReference type="NCBI Taxonomy" id="2665146"/>
    <lineage>
        <taxon>Bacteria</taxon>
        <taxon>Pseudomonadati</taxon>
        <taxon>Pseudomonadota</taxon>
        <taxon>Betaproteobacteria</taxon>
        <taxon>Rhodocyclales</taxon>
        <taxon>Zoogloeaceae</taxon>
        <taxon>Thauera</taxon>
    </lineage>
</organism>
<accession>A0ABW1AR90</accession>
<dbReference type="InterPro" id="IPR035418">
    <property type="entry name" value="AraC-bd_2"/>
</dbReference>
<dbReference type="PANTHER" id="PTHR46796:SF12">
    <property type="entry name" value="HTH-TYPE DNA-BINDING TRANSCRIPTIONAL ACTIVATOR EUTR"/>
    <property type="match status" value="1"/>
</dbReference>
<evidence type="ECO:0000259" key="5">
    <source>
        <dbReference type="PROSITE" id="PS01124"/>
    </source>
</evidence>
<keyword evidence="3" id="KW-0804">Transcription</keyword>
<reference evidence="7" key="1">
    <citation type="journal article" date="2019" name="Int. J. Syst. Evol. Microbiol.">
        <title>The Global Catalogue of Microorganisms (GCM) 10K type strain sequencing project: providing services to taxonomists for standard genome sequencing and annotation.</title>
        <authorList>
            <consortium name="The Broad Institute Genomics Platform"/>
            <consortium name="The Broad Institute Genome Sequencing Center for Infectious Disease"/>
            <person name="Wu L."/>
            <person name="Ma J."/>
        </authorList>
    </citation>
    <scope>NUCLEOTIDE SEQUENCE [LARGE SCALE GENOMIC DNA]</scope>
    <source>
        <strain evidence="7">SHR3</strain>
    </source>
</reference>
<dbReference type="PANTHER" id="PTHR46796">
    <property type="entry name" value="HTH-TYPE TRANSCRIPTIONAL ACTIVATOR RHAS-RELATED"/>
    <property type="match status" value="1"/>
</dbReference>
<dbReference type="SUPFAM" id="SSF46689">
    <property type="entry name" value="Homeodomain-like"/>
    <property type="match status" value="2"/>
</dbReference>
<keyword evidence="1" id="KW-0805">Transcription regulation</keyword>
<dbReference type="EMBL" id="JBHSOG010000041">
    <property type="protein sequence ID" value="MFC5769777.1"/>
    <property type="molecule type" value="Genomic_DNA"/>
</dbReference>
<dbReference type="InterPro" id="IPR009057">
    <property type="entry name" value="Homeodomain-like_sf"/>
</dbReference>
<protein>
    <submittedName>
        <fullName evidence="6">Helix-turn-helix domain-containing protein</fullName>
    </submittedName>
</protein>
<dbReference type="Pfam" id="PF12833">
    <property type="entry name" value="HTH_18"/>
    <property type="match status" value="1"/>
</dbReference>
<dbReference type="RefSeq" id="WP_385961142.1">
    <property type="nucleotide sequence ID" value="NZ_JBHSOG010000041.1"/>
</dbReference>
<dbReference type="Gene3D" id="1.10.10.60">
    <property type="entry name" value="Homeodomain-like"/>
    <property type="match status" value="1"/>
</dbReference>
<keyword evidence="7" id="KW-1185">Reference proteome</keyword>
<evidence type="ECO:0000256" key="1">
    <source>
        <dbReference type="ARBA" id="ARBA00023015"/>
    </source>
</evidence>
<evidence type="ECO:0000313" key="7">
    <source>
        <dbReference type="Proteomes" id="UP001595974"/>
    </source>
</evidence>
<feature type="region of interest" description="Disordered" evidence="4">
    <location>
        <begin position="304"/>
        <end position="339"/>
    </location>
</feature>
<dbReference type="InterPro" id="IPR018062">
    <property type="entry name" value="HTH_AraC-typ_CS"/>
</dbReference>
<evidence type="ECO:0000313" key="6">
    <source>
        <dbReference type="EMBL" id="MFC5769777.1"/>
    </source>
</evidence>
<feature type="domain" description="HTH araC/xylS-type" evidence="5">
    <location>
        <begin position="203"/>
        <end position="303"/>
    </location>
</feature>